<accession>A0A1F5X2W0</accession>
<sequence>MPFSTKVGLTLLIVLSSCMLYWAVGQINEQARTGVQERMQAVFDSQFSEQKHHEELERAFFKGERRPELANPEEVERAYKLGIEMKKILRQE</sequence>
<evidence type="ECO:0000313" key="1">
    <source>
        <dbReference type="EMBL" id="OGF82255.1"/>
    </source>
</evidence>
<gene>
    <name evidence="1" type="ORF">A3B18_02840</name>
</gene>
<comment type="caution">
    <text evidence="1">The sequence shown here is derived from an EMBL/GenBank/DDBJ whole genome shotgun (WGS) entry which is preliminary data.</text>
</comment>
<reference evidence="1 2" key="1">
    <citation type="journal article" date="2016" name="Nat. Commun.">
        <title>Thousands of microbial genomes shed light on interconnected biogeochemical processes in an aquifer system.</title>
        <authorList>
            <person name="Anantharaman K."/>
            <person name="Brown C.T."/>
            <person name="Hug L.A."/>
            <person name="Sharon I."/>
            <person name="Castelle C.J."/>
            <person name="Probst A.J."/>
            <person name="Thomas B.C."/>
            <person name="Singh A."/>
            <person name="Wilkins M.J."/>
            <person name="Karaoz U."/>
            <person name="Brodie E.L."/>
            <person name="Williams K.H."/>
            <person name="Hubbard S.S."/>
            <person name="Banfield J.F."/>
        </authorList>
    </citation>
    <scope>NUCLEOTIDE SEQUENCE [LARGE SCALE GENOMIC DNA]</scope>
</reference>
<proteinExistence type="predicted"/>
<dbReference type="Proteomes" id="UP000178684">
    <property type="component" value="Unassembled WGS sequence"/>
</dbReference>
<dbReference type="PROSITE" id="PS51257">
    <property type="entry name" value="PROKAR_LIPOPROTEIN"/>
    <property type="match status" value="1"/>
</dbReference>
<dbReference type="EMBL" id="MFIE01000023">
    <property type="protein sequence ID" value="OGF82255.1"/>
    <property type="molecule type" value="Genomic_DNA"/>
</dbReference>
<evidence type="ECO:0000313" key="2">
    <source>
        <dbReference type="Proteomes" id="UP000178684"/>
    </source>
</evidence>
<name>A0A1F5X2W0_9BACT</name>
<dbReference type="AlphaFoldDB" id="A0A1F5X2W0"/>
<organism evidence="1 2">
    <name type="scientific">Candidatus Giovannonibacteria bacterium RIFCSPLOWO2_01_FULL_46_13</name>
    <dbReference type="NCBI Taxonomy" id="1798352"/>
    <lineage>
        <taxon>Bacteria</taxon>
        <taxon>Candidatus Giovannoniibacteriota</taxon>
    </lineage>
</organism>
<protein>
    <submittedName>
        <fullName evidence="1">Uncharacterized protein</fullName>
    </submittedName>
</protein>